<organism evidence="5">
    <name type="scientific">Cryptomonas curvata</name>
    <dbReference type="NCBI Taxonomy" id="233186"/>
    <lineage>
        <taxon>Eukaryota</taxon>
        <taxon>Cryptophyceae</taxon>
        <taxon>Cryptomonadales</taxon>
        <taxon>Cryptomonadaceae</taxon>
        <taxon>Cryptomonas</taxon>
    </lineage>
</organism>
<dbReference type="InterPro" id="IPR002110">
    <property type="entry name" value="Ankyrin_rpt"/>
</dbReference>
<dbReference type="PANTHER" id="PTHR24198:SF165">
    <property type="entry name" value="ANKYRIN REPEAT-CONTAINING PROTEIN-RELATED"/>
    <property type="match status" value="1"/>
</dbReference>
<dbReference type="Pfam" id="PF13637">
    <property type="entry name" value="Ank_4"/>
    <property type="match status" value="1"/>
</dbReference>
<evidence type="ECO:0000256" key="1">
    <source>
        <dbReference type="ARBA" id="ARBA00022737"/>
    </source>
</evidence>
<dbReference type="InterPro" id="IPR036770">
    <property type="entry name" value="Ankyrin_rpt-contain_sf"/>
</dbReference>
<dbReference type="SMART" id="SM00248">
    <property type="entry name" value="ANK"/>
    <property type="match status" value="5"/>
</dbReference>
<feature type="repeat" description="ANK" evidence="3">
    <location>
        <begin position="640"/>
        <end position="672"/>
    </location>
</feature>
<dbReference type="PANTHER" id="PTHR24198">
    <property type="entry name" value="ANKYRIN REPEAT AND PROTEIN KINASE DOMAIN-CONTAINING PROTEIN"/>
    <property type="match status" value="1"/>
</dbReference>
<evidence type="ECO:0008006" key="6">
    <source>
        <dbReference type="Google" id="ProtNLM"/>
    </source>
</evidence>
<feature type="repeat" description="ANK" evidence="3">
    <location>
        <begin position="574"/>
        <end position="606"/>
    </location>
</feature>
<dbReference type="SUPFAM" id="SSF56399">
    <property type="entry name" value="ADP-ribosylation"/>
    <property type="match status" value="1"/>
</dbReference>
<evidence type="ECO:0000256" key="4">
    <source>
        <dbReference type="SAM" id="MobiDB-lite"/>
    </source>
</evidence>
<proteinExistence type="predicted"/>
<dbReference type="PROSITE" id="PS51996">
    <property type="entry name" value="TR_MART"/>
    <property type="match status" value="1"/>
</dbReference>
<evidence type="ECO:0000256" key="3">
    <source>
        <dbReference type="PROSITE-ProRule" id="PRU00023"/>
    </source>
</evidence>
<feature type="region of interest" description="Disordered" evidence="4">
    <location>
        <begin position="733"/>
        <end position="800"/>
    </location>
</feature>
<dbReference type="Gene3D" id="3.90.176.10">
    <property type="entry name" value="Toxin ADP-ribosyltransferase, Chain A, domain 1"/>
    <property type="match status" value="1"/>
</dbReference>
<keyword evidence="1" id="KW-0677">Repeat</keyword>
<feature type="repeat" description="ANK" evidence="3">
    <location>
        <begin position="607"/>
        <end position="639"/>
    </location>
</feature>
<dbReference type="PROSITE" id="PS50088">
    <property type="entry name" value="ANK_REPEAT"/>
    <property type="match status" value="4"/>
</dbReference>
<dbReference type="AlphaFoldDB" id="A0A7S0MK74"/>
<sequence>MDVNDDSFLDLSEFRRAMGTRSVSEQFISQTVPLHEIISSALPRKHGRSPLDAFRELNRHEIAEMAKAVSDALEAILIEKVAQLRKSWEAAKAKEMHDQNDAKFLVTELKAGGILDYHNGLSGRVGVPDLDFEKSMKAEHCTKDGSDYEFETFKRKKKTSKREWAIVVDREPLKAGEDGGGRKIPDIDDLMSLPMSVKAGLLKIEIIALVLYTGPMFMIYNAILRSAPEELYSVFEKAANLFSTTIHVLQSAVVKIARNIKIPDGLILYRGLAVQFPEQFHKPDANGCKGFAEWGFMSTTANREIAVMYSGVRESKPRATVLQIKTSSVNRAACIEMYSQFSQEQEYLWVPLSYMQPEGGQVVEASKHGVLHTIDVSVSANGTAATTEDLLNRKKQLHIKGFEILLDDLKVEFFRHARGFGDMAEEVKSMLDHILADVSKVLEQQRQIDAVKYTDADFFKGLNEEMMETLKFGRSKRDCILDGDADNQTALQWPLRTCQRLLVAIRRKQLRYSSKAKQSAHELCQLIGLVRTSVNETNEIGESRLIQAAADDASPSALRLLIKAGARLDAATPEGFTAVFRAAQYGNTDCLEALIKARADANLGHRDGVTPLFIAAQNQHPACLRMLIEARVNIDATGGDGATPLLIASQCGHQDCVELLLQAGADVNHTKKNGVSPIFSAASHCNLECIQLLMAAGADLSIRHQGMTPLEIVLRDGGFRMRACVAALESSAPVSCAGGSKGEVGRRPGKRGRGRRQDTAADQAPEPFTAADTMSRIRTAGHRGRGRGPGTADQAPEPPT</sequence>
<dbReference type="EMBL" id="HBEZ01039338">
    <property type="protein sequence ID" value="CAD8643971.1"/>
    <property type="molecule type" value="Transcribed_RNA"/>
</dbReference>
<dbReference type="Pfam" id="PF12796">
    <property type="entry name" value="Ank_2"/>
    <property type="match status" value="1"/>
</dbReference>
<dbReference type="SUPFAM" id="SSF48403">
    <property type="entry name" value="Ankyrin repeat"/>
    <property type="match status" value="1"/>
</dbReference>
<dbReference type="PROSITE" id="PS50297">
    <property type="entry name" value="ANK_REP_REGION"/>
    <property type="match status" value="3"/>
</dbReference>
<reference evidence="5" key="1">
    <citation type="submission" date="2021-01" db="EMBL/GenBank/DDBJ databases">
        <authorList>
            <person name="Corre E."/>
            <person name="Pelletier E."/>
            <person name="Niang G."/>
            <person name="Scheremetjew M."/>
            <person name="Finn R."/>
            <person name="Kale V."/>
            <person name="Holt S."/>
            <person name="Cochrane G."/>
            <person name="Meng A."/>
            <person name="Brown T."/>
            <person name="Cohen L."/>
        </authorList>
    </citation>
    <scope>NUCLEOTIDE SEQUENCE</scope>
    <source>
        <strain evidence="5">CCAP979/52</strain>
    </source>
</reference>
<feature type="repeat" description="ANK" evidence="3">
    <location>
        <begin position="673"/>
        <end position="705"/>
    </location>
</feature>
<dbReference type="Gene3D" id="1.25.40.20">
    <property type="entry name" value="Ankyrin repeat-containing domain"/>
    <property type="match status" value="1"/>
</dbReference>
<evidence type="ECO:0000313" key="5">
    <source>
        <dbReference type="EMBL" id="CAD8643971.1"/>
    </source>
</evidence>
<evidence type="ECO:0000256" key="2">
    <source>
        <dbReference type="ARBA" id="ARBA00023043"/>
    </source>
</evidence>
<dbReference type="Pfam" id="PF00023">
    <property type="entry name" value="Ank"/>
    <property type="match status" value="1"/>
</dbReference>
<gene>
    <name evidence="5" type="ORF">CCUR1050_LOCUS21656</name>
</gene>
<protein>
    <recommendedName>
        <fullName evidence="6">Mono(ADP-ribosyl)transferase</fullName>
    </recommendedName>
</protein>
<keyword evidence="2 3" id="KW-0040">ANK repeat</keyword>
<name>A0A7S0MK74_9CRYP</name>
<accession>A0A7S0MK74</accession>